<evidence type="ECO:0000313" key="1">
    <source>
        <dbReference type="EMBL" id="KAJ1356466.1"/>
    </source>
</evidence>
<proteinExistence type="predicted"/>
<keyword evidence="2" id="KW-1185">Reference proteome</keyword>
<comment type="caution">
    <text evidence="1">The sequence shown here is derived from an EMBL/GenBank/DDBJ whole genome shotgun (WGS) entry which is preliminary data.</text>
</comment>
<name>A0AAD5MVL4_PARTN</name>
<gene>
    <name evidence="1" type="ORF">KIN20_014193</name>
</gene>
<evidence type="ECO:0000313" key="2">
    <source>
        <dbReference type="Proteomes" id="UP001196413"/>
    </source>
</evidence>
<organism evidence="1 2">
    <name type="scientific">Parelaphostrongylus tenuis</name>
    <name type="common">Meningeal worm</name>
    <dbReference type="NCBI Taxonomy" id="148309"/>
    <lineage>
        <taxon>Eukaryota</taxon>
        <taxon>Metazoa</taxon>
        <taxon>Ecdysozoa</taxon>
        <taxon>Nematoda</taxon>
        <taxon>Chromadorea</taxon>
        <taxon>Rhabditida</taxon>
        <taxon>Rhabditina</taxon>
        <taxon>Rhabditomorpha</taxon>
        <taxon>Strongyloidea</taxon>
        <taxon>Metastrongylidae</taxon>
        <taxon>Parelaphostrongylus</taxon>
    </lineage>
</organism>
<dbReference type="AlphaFoldDB" id="A0AAD5MVL4"/>
<dbReference type="Proteomes" id="UP001196413">
    <property type="component" value="Unassembled WGS sequence"/>
</dbReference>
<reference evidence="1" key="1">
    <citation type="submission" date="2021-06" db="EMBL/GenBank/DDBJ databases">
        <title>Parelaphostrongylus tenuis whole genome reference sequence.</title>
        <authorList>
            <person name="Garwood T.J."/>
            <person name="Larsen P.A."/>
            <person name="Fountain-Jones N.M."/>
            <person name="Garbe J.R."/>
            <person name="Macchietto M.G."/>
            <person name="Kania S.A."/>
            <person name="Gerhold R.W."/>
            <person name="Richards J.E."/>
            <person name="Wolf T.M."/>
        </authorList>
    </citation>
    <scope>NUCLEOTIDE SEQUENCE</scope>
    <source>
        <strain evidence="1">MNPRO001-30</strain>
        <tissue evidence="1">Meninges</tissue>
    </source>
</reference>
<accession>A0AAD5MVL4</accession>
<protein>
    <submittedName>
        <fullName evidence="1">Uncharacterized protein</fullName>
    </submittedName>
</protein>
<sequence length="95" mass="11000">MDQLTIQINYEPLECKESTLITPQTVMVMGDKAKKSTLRHCRQHGDRQGTREEPPMIKCEFGKMGKDIECRRTGAKRSKQWMQNSIIQENDAESE</sequence>
<dbReference type="EMBL" id="JAHQIW010002824">
    <property type="protein sequence ID" value="KAJ1356466.1"/>
    <property type="molecule type" value="Genomic_DNA"/>
</dbReference>